<comment type="caution">
    <text evidence="17">The sequence shown here is derived from an EMBL/GenBank/DDBJ whole genome shotgun (WGS) entry which is preliminary data.</text>
</comment>
<comment type="cofactor">
    <cofactor evidence="1">
        <name>Mg(2+)</name>
        <dbReference type="ChEBI" id="CHEBI:18420"/>
    </cofactor>
</comment>
<keyword evidence="10" id="KW-0418">Kinase</keyword>
<dbReference type="InterPro" id="IPR002192">
    <property type="entry name" value="PPDK_AMP/ATP-bd"/>
</dbReference>
<gene>
    <name evidence="17" type="ORF">DPQ33_07225</name>
</gene>
<sequence length="883" mass="96686">MRRILDSLLSWMRARKLRPEPLGEEELETLRRRFRARHHNFKLLLSGNNEALEHIGRLEELARGVHPFGGQAVRASAARIIALAFRTIKHLEAITGSKQTTLVDRFNDIKQKIDAVLTPQLSGDGVSAGPRILTLDAVTKQDVDQVGPKMARLGEARNILGMNVPDGFVITAAAFQEFMAASDLRDEINRRIQSRSDELTSRMALAQELQNLVLNAPLPPALEEAMARACAGLAERIGATPQLVVRSSALGEDQTGASFAGQHRSAVNVSPDSLASVYKEIVASTYSLEAISYRLTRGIPEESAVMCVGVLQMVDAAAGGVAYSRDPLGVRADSAIIHSVFGLPKQMVDGADAADFIALDRESADILEHDIGPKKIRTVSYADEGVRREELDPDLAGRSSIDPPTARRIFDLVMKLEEHFGEPQDMEWALSPQGDIVVLQTRPLPAAARRGVTAHELDLPLPASHADGDDAASDAKPQVQELGRGIVASPGVAVGPVHVIEREADMLTMPMGAVAVVKRPLPRFAPALAEAAAIVAEEGGAAGHLASVARELGKPALFGVVDAMRRLPVGETITVDADSMVLLAGRQEDRLQRTTPQTNLMRGSRVHDMLLKVLPHIARLTLRDPQSEEFAARNCKSMHDIFRFCHERALLAMFDFGEDNPFPERAAQLLAGGKSSQFKVIDLGDAFHDKTRDNKIRVEEIDSVPFQAFWRGMMAVPWAGPPPVETRGLASILHEALLNTNLEPSMPSSYTVQNYFMVARDFMSSQSRFGFHFSTVEALVGQRIRENYISFRFAGGAADQNRREARAVLVATLLNDLGFETDRHFDAVRARMDNRSAETMVARLAALGFITMHTRQLDMVLSSNDAMETYRQSLSEHLARLVS</sequence>
<evidence type="ECO:0000256" key="14">
    <source>
        <dbReference type="ARBA" id="ARBA00047700"/>
    </source>
</evidence>
<evidence type="ECO:0000256" key="8">
    <source>
        <dbReference type="ARBA" id="ARBA00022723"/>
    </source>
</evidence>
<evidence type="ECO:0000256" key="11">
    <source>
        <dbReference type="ARBA" id="ARBA00022840"/>
    </source>
</evidence>
<dbReference type="SUPFAM" id="SSF56059">
    <property type="entry name" value="Glutathione synthetase ATP-binding domain-like"/>
    <property type="match status" value="1"/>
</dbReference>
<dbReference type="GO" id="GO:0006094">
    <property type="term" value="P:gluconeogenesis"/>
    <property type="evidence" value="ECO:0007669"/>
    <property type="project" value="UniProtKB-UniPathway"/>
</dbReference>
<dbReference type="GO" id="GO:0005524">
    <property type="term" value="F:ATP binding"/>
    <property type="evidence" value="ECO:0007669"/>
    <property type="project" value="UniProtKB-KW"/>
</dbReference>
<keyword evidence="9" id="KW-0547">Nucleotide-binding</keyword>
<evidence type="ECO:0000256" key="6">
    <source>
        <dbReference type="ARBA" id="ARBA00021623"/>
    </source>
</evidence>
<organism evidence="17 18">
    <name type="scientific">Oceanidesulfovibrio indonesiensis</name>
    <dbReference type="NCBI Taxonomy" id="54767"/>
    <lineage>
        <taxon>Bacteria</taxon>
        <taxon>Pseudomonadati</taxon>
        <taxon>Thermodesulfobacteriota</taxon>
        <taxon>Desulfovibrionia</taxon>
        <taxon>Desulfovibrionales</taxon>
        <taxon>Desulfovibrionaceae</taxon>
        <taxon>Oceanidesulfovibrio</taxon>
    </lineage>
</organism>
<dbReference type="InterPro" id="IPR008279">
    <property type="entry name" value="PEP-util_enz_mobile_dom"/>
</dbReference>
<dbReference type="UniPathway" id="UPA00138"/>
<dbReference type="Pfam" id="PF00391">
    <property type="entry name" value="PEP-utilizers"/>
    <property type="match status" value="1"/>
</dbReference>
<evidence type="ECO:0000313" key="18">
    <source>
        <dbReference type="Proteomes" id="UP000448292"/>
    </source>
</evidence>
<evidence type="ECO:0000256" key="10">
    <source>
        <dbReference type="ARBA" id="ARBA00022777"/>
    </source>
</evidence>
<evidence type="ECO:0000256" key="7">
    <source>
        <dbReference type="ARBA" id="ARBA00022679"/>
    </source>
</evidence>
<dbReference type="InterPro" id="IPR013815">
    <property type="entry name" value="ATP_grasp_subdomain_1"/>
</dbReference>
<keyword evidence="8" id="KW-0479">Metal-binding</keyword>
<evidence type="ECO:0000256" key="4">
    <source>
        <dbReference type="ARBA" id="ARBA00007837"/>
    </source>
</evidence>
<evidence type="ECO:0000256" key="13">
    <source>
        <dbReference type="ARBA" id="ARBA00033470"/>
    </source>
</evidence>
<dbReference type="InterPro" id="IPR036637">
    <property type="entry name" value="Phosphohistidine_dom_sf"/>
</dbReference>
<evidence type="ECO:0000256" key="2">
    <source>
        <dbReference type="ARBA" id="ARBA00002988"/>
    </source>
</evidence>
<dbReference type="Gene3D" id="3.30.470.20">
    <property type="entry name" value="ATP-grasp fold, B domain"/>
    <property type="match status" value="1"/>
</dbReference>
<evidence type="ECO:0000256" key="3">
    <source>
        <dbReference type="ARBA" id="ARBA00004742"/>
    </source>
</evidence>
<dbReference type="Gene3D" id="3.50.30.10">
    <property type="entry name" value="Phosphohistidine domain"/>
    <property type="match status" value="1"/>
</dbReference>
<reference evidence="17 18" key="1">
    <citation type="submission" date="2018-06" db="EMBL/GenBank/DDBJ databases">
        <title>Complete genome of Desulfovibrio indonesiensis P37SLT.</title>
        <authorList>
            <person name="Crispim J.S."/>
            <person name="Vidigal P.M.P."/>
            <person name="Silva L.C.F."/>
            <person name="Laguardia C.N."/>
            <person name="Araujo L.C."/>
            <person name="Dias R.S."/>
            <person name="Sousa M.P."/>
            <person name="Paula S.O."/>
            <person name="Silva C."/>
        </authorList>
    </citation>
    <scope>NUCLEOTIDE SEQUENCE [LARGE SCALE GENOMIC DNA]</scope>
    <source>
        <strain evidence="17 18">P37SLT</strain>
    </source>
</reference>
<dbReference type="EC" id="2.7.9.2" evidence="5"/>
<comment type="similarity">
    <text evidence="4">Belongs to the PEP-utilizing enzyme family.</text>
</comment>
<comment type="function">
    <text evidence="2">Catalyzes the phosphorylation of pyruvate to phosphoenolpyruvate.</text>
</comment>
<evidence type="ECO:0000256" key="1">
    <source>
        <dbReference type="ARBA" id="ARBA00001946"/>
    </source>
</evidence>
<keyword evidence="7" id="KW-0808">Transferase</keyword>
<evidence type="ECO:0000256" key="12">
    <source>
        <dbReference type="ARBA" id="ARBA00022842"/>
    </source>
</evidence>
<dbReference type="GO" id="GO:0046872">
    <property type="term" value="F:metal ion binding"/>
    <property type="evidence" value="ECO:0007669"/>
    <property type="project" value="UniProtKB-KW"/>
</dbReference>
<dbReference type="Pfam" id="PF01326">
    <property type="entry name" value="PPDK_N"/>
    <property type="match status" value="1"/>
</dbReference>
<dbReference type="SUPFAM" id="SSF52009">
    <property type="entry name" value="Phosphohistidine domain"/>
    <property type="match status" value="1"/>
</dbReference>
<keyword evidence="12" id="KW-0460">Magnesium</keyword>
<protein>
    <recommendedName>
        <fullName evidence="6">Phosphoenolpyruvate synthase</fullName>
        <ecNumber evidence="5">2.7.9.2</ecNumber>
    </recommendedName>
    <alternativeName>
        <fullName evidence="13">Pyruvate, water dikinase</fullName>
    </alternativeName>
</protein>
<dbReference type="PANTHER" id="PTHR43030">
    <property type="entry name" value="PHOSPHOENOLPYRUVATE SYNTHASE"/>
    <property type="match status" value="1"/>
</dbReference>
<dbReference type="Proteomes" id="UP000448292">
    <property type="component" value="Unassembled WGS sequence"/>
</dbReference>
<dbReference type="PANTHER" id="PTHR43030:SF1">
    <property type="entry name" value="PHOSPHOENOLPYRUVATE SYNTHASE"/>
    <property type="match status" value="1"/>
</dbReference>
<dbReference type="Gene3D" id="3.30.1490.20">
    <property type="entry name" value="ATP-grasp fold, A domain"/>
    <property type="match status" value="1"/>
</dbReference>
<accession>A0A7M3MFK6</accession>
<evidence type="ECO:0000256" key="5">
    <source>
        <dbReference type="ARBA" id="ARBA00011996"/>
    </source>
</evidence>
<dbReference type="EMBL" id="QMIE01000005">
    <property type="protein sequence ID" value="TVM17894.1"/>
    <property type="molecule type" value="Genomic_DNA"/>
</dbReference>
<comment type="pathway">
    <text evidence="3">Carbohydrate biosynthesis; gluconeogenesis.</text>
</comment>
<comment type="catalytic activity">
    <reaction evidence="14">
        <text>pyruvate + ATP + H2O = phosphoenolpyruvate + AMP + phosphate + 2 H(+)</text>
        <dbReference type="Rhea" id="RHEA:11364"/>
        <dbReference type="ChEBI" id="CHEBI:15361"/>
        <dbReference type="ChEBI" id="CHEBI:15377"/>
        <dbReference type="ChEBI" id="CHEBI:15378"/>
        <dbReference type="ChEBI" id="CHEBI:30616"/>
        <dbReference type="ChEBI" id="CHEBI:43474"/>
        <dbReference type="ChEBI" id="CHEBI:58702"/>
        <dbReference type="ChEBI" id="CHEBI:456215"/>
        <dbReference type="EC" id="2.7.9.2"/>
    </reaction>
</comment>
<evidence type="ECO:0000259" key="15">
    <source>
        <dbReference type="Pfam" id="PF00391"/>
    </source>
</evidence>
<keyword evidence="11" id="KW-0067">ATP-binding</keyword>
<dbReference type="RefSeq" id="WP_144302547.1">
    <property type="nucleotide sequence ID" value="NZ_QMIE01000005.1"/>
</dbReference>
<name>A0A7M3MFK6_9BACT</name>
<dbReference type="OrthoDB" id="9760711at2"/>
<keyword evidence="18" id="KW-1185">Reference proteome</keyword>
<feature type="domain" description="PEP-utilising enzyme mobile" evidence="15">
    <location>
        <begin position="511"/>
        <end position="579"/>
    </location>
</feature>
<evidence type="ECO:0000313" key="17">
    <source>
        <dbReference type="EMBL" id="TVM17894.1"/>
    </source>
</evidence>
<dbReference type="GO" id="GO:0008986">
    <property type="term" value="F:pyruvate, water dikinase activity"/>
    <property type="evidence" value="ECO:0007669"/>
    <property type="project" value="UniProtKB-EC"/>
</dbReference>
<evidence type="ECO:0000256" key="9">
    <source>
        <dbReference type="ARBA" id="ARBA00022741"/>
    </source>
</evidence>
<dbReference type="AlphaFoldDB" id="A0A7M3MFK6"/>
<proteinExistence type="inferred from homology"/>
<dbReference type="InterPro" id="IPR006319">
    <property type="entry name" value="PEP_synth"/>
</dbReference>
<feature type="domain" description="Pyruvate phosphate dikinase AMP/ATP-binding" evidence="16">
    <location>
        <begin position="144"/>
        <end position="448"/>
    </location>
</feature>
<evidence type="ECO:0000259" key="16">
    <source>
        <dbReference type="Pfam" id="PF01326"/>
    </source>
</evidence>